<dbReference type="Proteomes" id="UP000885847">
    <property type="component" value="Unassembled WGS sequence"/>
</dbReference>
<name>A0A7C0VBS5_UNCW3</name>
<dbReference type="GO" id="GO:0005737">
    <property type="term" value="C:cytoplasm"/>
    <property type="evidence" value="ECO:0007669"/>
    <property type="project" value="UniProtKB-SubCell"/>
</dbReference>
<keyword evidence="4 5" id="KW-0648">Protein biosynthesis</keyword>
<proteinExistence type="inferred from homology"/>
<dbReference type="NCBIfam" id="TIGR00496">
    <property type="entry name" value="frr"/>
    <property type="match status" value="1"/>
</dbReference>
<dbReference type="FunFam" id="1.10.132.20:FF:000001">
    <property type="entry name" value="Ribosome-recycling factor"/>
    <property type="match status" value="1"/>
</dbReference>
<evidence type="ECO:0000256" key="5">
    <source>
        <dbReference type="HAMAP-Rule" id="MF_00040"/>
    </source>
</evidence>
<keyword evidence="3 5" id="KW-0963">Cytoplasm</keyword>
<dbReference type="InterPro" id="IPR023584">
    <property type="entry name" value="Ribosome_recyc_fac_dom"/>
</dbReference>
<accession>A0A7C0VBS5</accession>
<reference evidence="8" key="1">
    <citation type="journal article" date="2020" name="mSystems">
        <title>Genome- and Community-Level Interaction Insights into Carbon Utilization and Element Cycling Functions of Hydrothermarchaeota in Hydrothermal Sediment.</title>
        <authorList>
            <person name="Zhou Z."/>
            <person name="Liu Y."/>
            <person name="Xu W."/>
            <person name="Pan J."/>
            <person name="Luo Z.H."/>
            <person name="Li M."/>
        </authorList>
    </citation>
    <scope>NUCLEOTIDE SEQUENCE [LARGE SCALE GENOMIC DNA]</scope>
    <source>
        <strain evidence="8">HyVt-102</strain>
    </source>
</reference>
<dbReference type="InterPro" id="IPR002661">
    <property type="entry name" value="Ribosome_recyc_fac"/>
</dbReference>
<dbReference type="GO" id="GO:0043023">
    <property type="term" value="F:ribosomal large subunit binding"/>
    <property type="evidence" value="ECO:0007669"/>
    <property type="project" value="TreeGrafter"/>
</dbReference>
<dbReference type="PANTHER" id="PTHR20982">
    <property type="entry name" value="RIBOSOME RECYCLING FACTOR"/>
    <property type="match status" value="1"/>
</dbReference>
<evidence type="ECO:0000256" key="1">
    <source>
        <dbReference type="ARBA" id="ARBA00004496"/>
    </source>
</evidence>
<evidence type="ECO:0000313" key="8">
    <source>
        <dbReference type="EMBL" id="HDI83517.1"/>
    </source>
</evidence>
<dbReference type="HAMAP" id="MF_00040">
    <property type="entry name" value="RRF"/>
    <property type="match status" value="1"/>
</dbReference>
<dbReference type="GO" id="GO:0006415">
    <property type="term" value="P:translational termination"/>
    <property type="evidence" value="ECO:0007669"/>
    <property type="project" value="UniProtKB-UniRule"/>
</dbReference>
<dbReference type="AlphaFoldDB" id="A0A7C0VBS5"/>
<protein>
    <recommendedName>
        <fullName evidence="5">Ribosome-recycling factor</fullName>
        <shortName evidence="5">RRF</shortName>
    </recommendedName>
    <alternativeName>
        <fullName evidence="5">Ribosome-releasing factor</fullName>
    </alternativeName>
</protein>
<dbReference type="CDD" id="cd00520">
    <property type="entry name" value="RRF"/>
    <property type="match status" value="1"/>
</dbReference>
<organism evidence="8">
    <name type="scientific">candidate division WOR-3 bacterium</name>
    <dbReference type="NCBI Taxonomy" id="2052148"/>
    <lineage>
        <taxon>Bacteria</taxon>
        <taxon>Bacteria division WOR-3</taxon>
    </lineage>
</organism>
<comment type="subcellular location">
    <subcellularLocation>
        <location evidence="1 5">Cytoplasm</location>
    </subcellularLocation>
</comment>
<gene>
    <name evidence="5" type="primary">frr</name>
    <name evidence="8" type="ORF">ENF18_06995</name>
</gene>
<feature type="domain" description="Ribosome recycling factor" evidence="7">
    <location>
        <begin position="21"/>
        <end position="183"/>
    </location>
</feature>
<dbReference type="PANTHER" id="PTHR20982:SF3">
    <property type="entry name" value="MITOCHONDRIAL RIBOSOME RECYCLING FACTOR PSEUDO 1"/>
    <property type="match status" value="1"/>
</dbReference>
<sequence>MLEELKRDIKERMSKAVKVTEEELAGIRTGRASPSILQNLKVDYYGATVPLNQIASITAPEPNMLIVHPWDQNALEAIEKAILSSNLGLNPIVEPDKLRIPIPPLSEERRIELTKLVKKIGEEGKVAIRNLRREANEKIKKAKNDGEISEDDALRAEREVQELTDKFVAQIDEVVHRKEEEILND</sequence>
<feature type="coiled-coil region" evidence="6">
    <location>
        <begin position="125"/>
        <end position="173"/>
    </location>
</feature>
<comment type="similarity">
    <text evidence="2 5">Belongs to the RRF family.</text>
</comment>
<dbReference type="FunFam" id="3.30.1360.40:FF:000001">
    <property type="entry name" value="Ribosome-recycling factor"/>
    <property type="match status" value="1"/>
</dbReference>
<dbReference type="Gene3D" id="3.30.1360.40">
    <property type="match status" value="1"/>
</dbReference>
<dbReference type="Gene3D" id="1.10.132.20">
    <property type="entry name" value="Ribosome-recycling factor"/>
    <property type="match status" value="1"/>
</dbReference>
<comment type="caution">
    <text evidence="8">The sequence shown here is derived from an EMBL/GenBank/DDBJ whole genome shotgun (WGS) entry which is preliminary data.</text>
</comment>
<dbReference type="EMBL" id="DQWE01000332">
    <property type="protein sequence ID" value="HDI83517.1"/>
    <property type="molecule type" value="Genomic_DNA"/>
</dbReference>
<evidence type="ECO:0000256" key="2">
    <source>
        <dbReference type="ARBA" id="ARBA00005912"/>
    </source>
</evidence>
<evidence type="ECO:0000256" key="4">
    <source>
        <dbReference type="ARBA" id="ARBA00022917"/>
    </source>
</evidence>
<dbReference type="InterPro" id="IPR036191">
    <property type="entry name" value="RRF_sf"/>
</dbReference>
<evidence type="ECO:0000256" key="3">
    <source>
        <dbReference type="ARBA" id="ARBA00022490"/>
    </source>
</evidence>
<keyword evidence="6" id="KW-0175">Coiled coil</keyword>
<evidence type="ECO:0000259" key="7">
    <source>
        <dbReference type="Pfam" id="PF01765"/>
    </source>
</evidence>
<dbReference type="SUPFAM" id="SSF55194">
    <property type="entry name" value="Ribosome recycling factor, RRF"/>
    <property type="match status" value="1"/>
</dbReference>
<dbReference type="Pfam" id="PF01765">
    <property type="entry name" value="RRF"/>
    <property type="match status" value="1"/>
</dbReference>
<comment type="function">
    <text evidence="5">Responsible for the release of ribosomes from messenger RNA at the termination of protein biosynthesis. May increase the efficiency of translation by recycling ribosomes from one round of translation to another.</text>
</comment>
<evidence type="ECO:0000256" key="6">
    <source>
        <dbReference type="SAM" id="Coils"/>
    </source>
</evidence>